<protein>
    <submittedName>
        <fullName evidence="1">Heavy-metal-associated domain protein</fullName>
    </submittedName>
</protein>
<keyword evidence="2" id="KW-1185">Reference proteome</keyword>
<dbReference type="Proteomes" id="UP001164539">
    <property type="component" value="Chromosome 9"/>
</dbReference>
<evidence type="ECO:0000313" key="1">
    <source>
        <dbReference type="EMBL" id="KAJ4711613.1"/>
    </source>
</evidence>
<proteinExistence type="predicted"/>
<organism evidence="1 2">
    <name type="scientific">Melia azedarach</name>
    <name type="common">Chinaberry tree</name>
    <dbReference type="NCBI Taxonomy" id="155640"/>
    <lineage>
        <taxon>Eukaryota</taxon>
        <taxon>Viridiplantae</taxon>
        <taxon>Streptophyta</taxon>
        <taxon>Embryophyta</taxon>
        <taxon>Tracheophyta</taxon>
        <taxon>Spermatophyta</taxon>
        <taxon>Magnoliopsida</taxon>
        <taxon>eudicotyledons</taxon>
        <taxon>Gunneridae</taxon>
        <taxon>Pentapetalae</taxon>
        <taxon>rosids</taxon>
        <taxon>malvids</taxon>
        <taxon>Sapindales</taxon>
        <taxon>Meliaceae</taxon>
        <taxon>Melia</taxon>
    </lineage>
</organism>
<sequence>MSYLPFCSLEVIPMEHQKLPTSNYTLKVNINCCKECQRKVMKRLKTIDGLYSVNYDPEKGMLRVSGNIDPEILINKFEKWGRKAELYSFQKDHKQIDNNKGKCRNCCSGNKKTEAVQIEDFDSSEENLEFYAPKKRSNNITMQNLKGSPKEDTPMKKQGAKKGTEFFGWFCKKDKTAASVAPKASTYNNGGANVPEKSPAASKWHFPRTSFPEYGVPGPFGAPPYSDPRLYYMNQYQPQMFPRPIRPYYGYGSMATSLPMPPQYGYFQPRPPPPLRMNPMIHYTNYRDNNLYYP</sequence>
<dbReference type="EMBL" id="CM051402">
    <property type="protein sequence ID" value="KAJ4711613.1"/>
    <property type="molecule type" value="Genomic_DNA"/>
</dbReference>
<name>A0ACC1XJZ2_MELAZ</name>
<accession>A0ACC1XJZ2</accession>
<reference evidence="1 2" key="1">
    <citation type="journal article" date="2023" name="Science">
        <title>Complex scaffold remodeling in plant triterpene biosynthesis.</title>
        <authorList>
            <person name="De La Pena R."/>
            <person name="Hodgson H."/>
            <person name="Liu J.C."/>
            <person name="Stephenson M.J."/>
            <person name="Martin A.C."/>
            <person name="Owen C."/>
            <person name="Harkess A."/>
            <person name="Leebens-Mack J."/>
            <person name="Jimenez L.E."/>
            <person name="Osbourn A."/>
            <person name="Sattely E.S."/>
        </authorList>
    </citation>
    <scope>NUCLEOTIDE SEQUENCE [LARGE SCALE GENOMIC DNA]</scope>
    <source>
        <strain evidence="2">cv. JPN11</strain>
        <tissue evidence="1">Leaf</tissue>
    </source>
</reference>
<comment type="caution">
    <text evidence="1">The sequence shown here is derived from an EMBL/GenBank/DDBJ whole genome shotgun (WGS) entry which is preliminary data.</text>
</comment>
<gene>
    <name evidence="1" type="ORF">OWV82_017603</name>
</gene>
<evidence type="ECO:0000313" key="2">
    <source>
        <dbReference type="Proteomes" id="UP001164539"/>
    </source>
</evidence>